<dbReference type="InterPro" id="IPR008274">
    <property type="entry name" value="AldOxase/xan_DH_MoCoBD1"/>
</dbReference>
<dbReference type="InterPro" id="IPR036856">
    <property type="entry name" value="Ald_Oxase/Xan_DH_a/b_sf"/>
</dbReference>
<dbReference type="SUPFAM" id="SSF54665">
    <property type="entry name" value="CO dehydrogenase molybdoprotein N-domain-like"/>
    <property type="match status" value="1"/>
</dbReference>
<dbReference type="PIRSF" id="PIRSF036389">
    <property type="entry name" value="IOR_B"/>
    <property type="match status" value="1"/>
</dbReference>
<dbReference type="PANTHER" id="PTHR47495:SF2">
    <property type="entry name" value="ALDEHYDE DEHYDROGENASE"/>
    <property type="match status" value="1"/>
</dbReference>
<dbReference type="AlphaFoldDB" id="A0A1D9MC05"/>
<dbReference type="PANTHER" id="PTHR47495">
    <property type="entry name" value="ALDEHYDE DEHYDROGENASE"/>
    <property type="match status" value="1"/>
</dbReference>
<sequence length="776" mass="81993">MADPRSLMPKRAADGARLSRRGFLVSMCAAGAVFGFPKAPLAAMDPGAADGLPIEAAGGKFEPAIWYWIDGEGRVNVNIIRAEMGQHVGTAIARILADELGANWDDVHITHVDTDPKWGLMVTGGSWSVWQSWPLYRQAGAAGRVALAQKAAELWGVDVAAVTVENGEVRAGARVAGFGELVRAGITQSFTEEELKALPLKAHAELKLIGKELAALDIRAKTAGETIYGIDAKIEGMVHATPILPPTRYGSSITAIDDSAAKAVKGYLETLALDDPSGTAPGWAMVIAESQWAAMKAAGLVKVSYALNEAAAGVDEAAIQAENLRLVEDEAGGALLESGNSDVAPVFAGAADTFEASYTTQTVLHFQLEPLNALVFLGEDGVWQVHTGNQWQSLCLPWIQTALGVAEDKVVMRTYMLGGGFGRRLNGDYIVPAALASKALGGKPVKMVMRREDDSAFDSVRSPSLSKLRMAFDADKKVIAMETAVASGWPTKVMVPGFMPKGTNGEAYDPFASDGADHWYETGAQRVRAISNELAEATFRPGWLRSVSPGWINFAVESFMDEAARHIGADPLAFRLGQFTAEGRNAGSAPDAVGGARRQAAVLARVAELSGYGKTDLPADTAIGLATTYGQSRSMPTWVGGAAQVRVDRATGRVDLQKLWIVVDCGTVVDPNGAHAQVEGGALWGVSMALYEGTEFAQGLPRDRNLDDYTPLRMIDSPPIEIEFVPSTEVPTGLGEPGTTVVAPAIANAIFAAVGVRMRHLPITPAAVLAALKAQG</sequence>
<dbReference type="PROSITE" id="PS51318">
    <property type="entry name" value="TAT"/>
    <property type="match status" value="1"/>
</dbReference>
<name>A0A1D9MC05_9RHOB</name>
<dbReference type="InterPro" id="IPR000674">
    <property type="entry name" value="Ald_Oxase/Xan_DH_a/b"/>
</dbReference>
<dbReference type="Gene3D" id="3.30.365.10">
    <property type="entry name" value="Aldehyde oxidase/xanthine dehydrogenase, molybdopterin binding domain"/>
    <property type="match status" value="4"/>
</dbReference>
<dbReference type="Pfam" id="PF20256">
    <property type="entry name" value="MoCoBD_2"/>
    <property type="match status" value="2"/>
</dbReference>
<feature type="domain" description="Aldehyde oxidase/xanthine dehydrogenase a/b hammerhead" evidence="1">
    <location>
        <begin position="223"/>
        <end position="309"/>
    </location>
</feature>
<dbReference type="SUPFAM" id="SSF56003">
    <property type="entry name" value="Molybdenum cofactor-binding domain"/>
    <property type="match status" value="2"/>
</dbReference>
<evidence type="ECO:0000313" key="2">
    <source>
        <dbReference type="EMBL" id="AOZ69386.1"/>
    </source>
</evidence>
<dbReference type="SMART" id="SM01008">
    <property type="entry name" value="Ald_Xan_dh_C"/>
    <property type="match status" value="1"/>
</dbReference>
<dbReference type="STRING" id="1850250.LPB142_08730"/>
<protein>
    <submittedName>
        <fullName evidence="2">Aldehyde dehydrogenase</fullName>
    </submittedName>
</protein>
<dbReference type="KEGG" id="rhp:LPB142_08730"/>
<dbReference type="Proteomes" id="UP000176562">
    <property type="component" value="Chromosome"/>
</dbReference>
<keyword evidence="3" id="KW-1185">Reference proteome</keyword>
<evidence type="ECO:0000259" key="1">
    <source>
        <dbReference type="SMART" id="SM01008"/>
    </source>
</evidence>
<dbReference type="InterPro" id="IPR037165">
    <property type="entry name" value="AldOxase/xan_DH_Mopterin-bd_sf"/>
</dbReference>
<gene>
    <name evidence="2" type="ORF">LPB142_08730</name>
</gene>
<dbReference type="RefSeq" id="WP_071166142.1">
    <property type="nucleotide sequence ID" value="NZ_CP017781.1"/>
</dbReference>
<evidence type="ECO:0000313" key="3">
    <source>
        <dbReference type="Proteomes" id="UP000176562"/>
    </source>
</evidence>
<dbReference type="Pfam" id="PF02738">
    <property type="entry name" value="MoCoBD_1"/>
    <property type="match status" value="1"/>
</dbReference>
<reference evidence="2 3" key="1">
    <citation type="submission" date="2016-10" db="EMBL/GenBank/DDBJ databases">
        <title>Rhodobacter sp. LPB0142, isolated from sea water.</title>
        <authorList>
            <person name="Kim E."/>
            <person name="Yi H."/>
        </authorList>
    </citation>
    <scope>NUCLEOTIDE SEQUENCE [LARGE SCALE GENOMIC DNA]</scope>
    <source>
        <strain evidence="2 3">LPB0142</strain>
    </source>
</reference>
<dbReference type="Gene3D" id="3.90.1170.50">
    <property type="entry name" value="Aldehyde oxidase/xanthine dehydrogenase, a/b hammerhead"/>
    <property type="match status" value="2"/>
</dbReference>
<dbReference type="InterPro" id="IPR052516">
    <property type="entry name" value="N-heterocyclic_Hydroxylase"/>
</dbReference>
<proteinExistence type="predicted"/>
<dbReference type="InterPro" id="IPR046867">
    <property type="entry name" value="AldOxase/xan_DH_MoCoBD2"/>
</dbReference>
<dbReference type="GO" id="GO:0016491">
    <property type="term" value="F:oxidoreductase activity"/>
    <property type="evidence" value="ECO:0007669"/>
    <property type="project" value="InterPro"/>
</dbReference>
<organism evidence="2 3">
    <name type="scientific">Rhodobacter xanthinilyticus</name>
    <dbReference type="NCBI Taxonomy" id="1850250"/>
    <lineage>
        <taxon>Bacteria</taxon>
        <taxon>Pseudomonadati</taxon>
        <taxon>Pseudomonadota</taxon>
        <taxon>Alphaproteobacteria</taxon>
        <taxon>Rhodobacterales</taxon>
        <taxon>Rhodobacter group</taxon>
        <taxon>Rhodobacter</taxon>
    </lineage>
</organism>
<dbReference type="InterPro" id="IPR006311">
    <property type="entry name" value="TAT_signal"/>
</dbReference>
<dbReference type="EMBL" id="CP017781">
    <property type="protein sequence ID" value="AOZ69386.1"/>
    <property type="molecule type" value="Genomic_DNA"/>
</dbReference>
<dbReference type="InterPro" id="IPR012368">
    <property type="entry name" value="OxRdtase_Mopterin-bd_su_IorB"/>
</dbReference>
<accession>A0A1D9MC05</accession>